<reference evidence="3 4" key="1">
    <citation type="submission" date="2020-08" db="EMBL/GenBank/DDBJ databases">
        <authorList>
            <person name="Mo P."/>
        </authorList>
    </citation>
    <scope>NUCLEOTIDE SEQUENCE [LARGE SCALE GENOMIC DNA]</scope>
    <source>
        <strain evidence="3 4">CGMCC 4.1532</strain>
    </source>
</reference>
<dbReference type="KEGG" id="ppel:H6H00_22895"/>
<keyword evidence="1" id="KW-0472">Membrane</keyword>
<evidence type="ECO:0000313" key="3">
    <source>
        <dbReference type="EMBL" id="QNG55783.1"/>
    </source>
</evidence>
<sequence length="122" mass="13219">MRAAAADGRLTLAEADERQASAYAARFHHDLAPLTADLPAPEPEVAAPGWRGLSPSARRRLTVHVAVGAVVAVLLLLRWAVGPVLDGPGFVGDGPRLWPVWPLFWITLSVVFHYRRAVRRAG</sequence>
<dbReference type="InterPro" id="IPR012551">
    <property type="entry name" value="DUF1707_SHOCT-like"/>
</dbReference>
<keyword evidence="1" id="KW-1133">Transmembrane helix</keyword>
<evidence type="ECO:0000259" key="2">
    <source>
        <dbReference type="Pfam" id="PF08044"/>
    </source>
</evidence>
<dbReference type="AlphaFoldDB" id="A0A7G7MSM2"/>
<proteinExistence type="predicted"/>
<feature type="transmembrane region" description="Helical" evidence="1">
    <location>
        <begin position="96"/>
        <end position="114"/>
    </location>
</feature>
<evidence type="ECO:0000256" key="1">
    <source>
        <dbReference type="SAM" id="Phobius"/>
    </source>
</evidence>
<protein>
    <submittedName>
        <fullName evidence="3">DUF1707 domain-containing protein</fullName>
    </submittedName>
</protein>
<organism evidence="3 4">
    <name type="scientific">Pseudonocardia petroleophila</name>
    <dbReference type="NCBI Taxonomy" id="37331"/>
    <lineage>
        <taxon>Bacteria</taxon>
        <taxon>Bacillati</taxon>
        <taxon>Actinomycetota</taxon>
        <taxon>Actinomycetes</taxon>
        <taxon>Pseudonocardiales</taxon>
        <taxon>Pseudonocardiaceae</taxon>
        <taxon>Pseudonocardia</taxon>
    </lineage>
</organism>
<dbReference type="Pfam" id="PF08044">
    <property type="entry name" value="DUF1707"/>
    <property type="match status" value="1"/>
</dbReference>
<evidence type="ECO:0000313" key="4">
    <source>
        <dbReference type="Proteomes" id="UP000515728"/>
    </source>
</evidence>
<dbReference type="EMBL" id="CP060131">
    <property type="protein sequence ID" value="QNG55783.1"/>
    <property type="molecule type" value="Genomic_DNA"/>
</dbReference>
<gene>
    <name evidence="3" type="ORF">H6H00_22895</name>
</gene>
<feature type="domain" description="DUF1707" evidence="2">
    <location>
        <begin position="2"/>
        <end position="39"/>
    </location>
</feature>
<feature type="transmembrane region" description="Helical" evidence="1">
    <location>
        <begin position="61"/>
        <end position="81"/>
    </location>
</feature>
<keyword evidence="1" id="KW-0812">Transmembrane</keyword>
<accession>A0A7G7MSM2</accession>
<keyword evidence="4" id="KW-1185">Reference proteome</keyword>
<name>A0A7G7MSM2_9PSEU</name>
<dbReference type="Proteomes" id="UP000515728">
    <property type="component" value="Chromosome"/>
</dbReference>